<evidence type="ECO:0000256" key="4">
    <source>
        <dbReference type="ARBA" id="ARBA00023027"/>
    </source>
</evidence>
<dbReference type="InterPro" id="IPR016163">
    <property type="entry name" value="Ald_DH_C"/>
</dbReference>
<dbReference type="Proteomes" id="UP000785679">
    <property type="component" value="Unassembled WGS sequence"/>
</dbReference>
<dbReference type="PANTHER" id="PTHR43521">
    <property type="entry name" value="ALPHA-AMINOADIPIC SEMIALDEHYDE DEHYDROGENASE"/>
    <property type="match status" value="1"/>
</dbReference>
<dbReference type="InterPro" id="IPR016161">
    <property type="entry name" value="Ald_DH/histidinol_DH"/>
</dbReference>
<dbReference type="CDD" id="cd07130">
    <property type="entry name" value="ALDH_F7_AASADH"/>
    <property type="match status" value="1"/>
</dbReference>
<keyword evidence="10" id="KW-1185">Reference proteome</keyword>
<dbReference type="InterPro" id="IPR044638">
    <property type="entry name" value="ALDH7A1-like"/>
</dbReference>
<gene>
    <name evidence="9" type="ORF">FGO68_gene13629</name>
</gene>
<evidence type="ECO:0000259" key="8">
    <source>
        <dbReference type="Pfam" id="PF00171"/>
    </source>
</evidence>
<dbReference type="InterPro" id="IPR015590">
    <property type="entry name" value="Aldehyde_DH_dom"/>
</dbReference>
<name>A0A8J8NSS5_HALGN</name>
<dbReference type="AlphaFoldDB" id="A0A8J8NSS5"/>
<dbReference type="OrthoDB" id="310895at2759"/>
<dbReference type="PROSITE" id="PS00687">
    <property type="entry name" value="ALDEHYDE_DEHYDR_GLU"/>
    <property type="match status" value="1"/>
</dbReference>
<dbReference type="SUPFAM" id="SSF53720">
    <property type="entry name" value="ALDH-like"/>
    <property type="match status" value="1"/>
</dbReference>
<keyword evidence="4" id="KW-0520">NAD</keyword>
<dbReference type="GO" id="GO:0004029">
    <property type="term" value="F:aldehyde dehydrogenase (NAD+) activity"/>
    <property type="evidence" value="ECO:0007669"/>
    <property type="project" value="UniProtKB-EC"/>
</dbReference>
<reference evidence="9" key="1">
    <citation type="submission" date="2019-06" db="EMBL/GenBank/DDBJ databases">
        <authorList>
            <person name="Zheng W."/>
        </authorList>
    </citation>
    <scope>NUCLEOTIDE SEQUENCE</scope>
    <source>
        <strain evidence="9">QDHG01</strain>
    </source>
</reference>
<evidence type="ECO:0000256" key="7">
    <source>
        <dbReference type="RuleBase" id="RU003345"/>
    </source>
</evidence>
<organism evidence="9 10">
    <name type="scientific">Halteria grandinella</name>
    <dbReference type="NCBI Taxonomy" id="5974"/>
    <lineage>
        <taxon>Eukaryota</taxon>
        <taxon>Sar</taxon>
        <taxon>Alveolata</taxon>
        <taxon>Ciliophora</taxon>
        <taxon>Intramacronucleata</taxon>
        <taxon>Spirotrichea</taxon>
        <taxon>Stichotrichia</taxon>
        <taxon>Sporadotrichida</taxon>
        <taxon>Halteriidae</taxon>
        <taxon>Halteria</taxon>
    </lineage>
</organism>
<dbReference type="FunFam" id="3.40.309.10:FF:000018">
    <property type="entry name" value="Alpha-aminoadipic semialdehyde dehydrogenase"/>
    <property type="match status" value="1"/>
</dbReference>
<accession>A0A8J8NSS5</accession>
<evidence type="ECO:0000256" key="5">
    <source>
        <dbReference type="ARBA" id="ARBA00024226"/>
    </source>
</evidence>
<protein>
    <recommendedName>
        <fullName evidence="5">aldehyde dehydrogenase (NAD(+))</fullName>
        <ecNumber evidence="5">1.2.1.3</ecNumber>
    </recommendedName>
</protein>
<dbReference type="Gene3D" id="3.40.309.10">
    <property type="entry name" value="Aldehyde Dehydrogenase, Chain A, domain 2"/>
    <property type="match status" value="1"/>
</dbReference>
<dbReference type="EMBL" id="RRYP01008783">
    <property type="protein sequence ID" value="TNV79540.1"/>
    <property type="molecule type" value="Genomic_DNA"/>
</dbReference>
<dbReference type="Pfam" id="PF00171">
    <property type="entry name" value="Aldedh"/>
    <property type="match status" value="1"/>
</dbReference>
<sequence>MESTLTFSEYPFLAELGLSESNLGVYHSGAWSGNGPTYTAVSPHDNRAIASIKMGNAEDYEACIVAMEDEKEKWMLTPMPLRGEIIRQIGEALRKFKSPLGSLIALEMGKVKSEGDGEVQEYIDICDMAVGLSRTIEGKVIPSERPGHFMMEQWNPLGIIGCITAFNFPVAVSGWNAAIALVCGNLMLWKGASSTSLCTIATGRIIGDVLLKHGFGSVQTVCQGSGATIGEKFIHDPRLSLVSFTGSTEIGQRISTEVHRRFGRTILELGGNNAVIIMDDADLDLALKGCTFAAVGTAGQRCTTLRRLIIHESVYDAFTEKLKKVYASIRIGNPLEAGILMGPLHTKGAIKEYQEGIATIKQQGGTILYGGELYSGVNATGNYVLPTLVEISADAPIVRTELFVPICYLIKFKTFEEAVKINNNVPQGLSSSIFTKNIQTYFRWVGPLGSDCGIVNCNIGPSGAEIGGAFGGEKETGGGRESGSDSWKQYMRRATCTVNYTNQLPLAQGVKFDV</sequence>
<dbReference type="PANTHER" id="PTHR43521:SF1">
    <property type="entry name" value="ALPHA-AMINOADIPIC SEMIALDEHYDE DEHYDROGENASE"/>
    <property type="match status" value="1"/>
</dbReference>
<evidence type="ECO:0000256" key="2">
    <source>
        <dbReference type="ARBA" id="ARBA00011881"/>
    </source>
</evidence>
<evidence type="ECO:0000256" key="3">
    <source>
        <dbReference type="ARBA" id="ARBA00023002"/>
    </source>
</evidence>
<feature type="active site" evidence="6">
    <location>
        <position position="268"/>
    </location>
</feature>
<feature type="domain" description="Aldehyde dehydrogenase" evidence="8">
    <location>
        <begin position="35"/>
        <end position="493"/>
    </location>
</feature>
<dbReference type="InterPro" id="IPR016162">
    <property type="entry name" value="Ald_DH_N"/>
</dbReference>
<comment type="similarity">
    <text evidence="1 7">Belongs to the aldehyde dehydrogenase family.</text>
</comment>
<evidence type="ECO:0000313" key="10">
    <source>
        <dbReference type="Proteomes" id="UP000785679"/>
    </source>
</evidence>
<evidence type="ECO:0000313" key="9">
    <source>
        <dbReference type="EMBL" id="TNV79540.1"/>
    </source>
</evidence>
<evidence type="ECO:0000256" key="6">
    <source>
        <dbReference type="PROSITE-ProRule" id="PRU10007"/>
    </source>
</evidence>
<evidence type="ECO:0000256" key="1">
    <source>
        <dbReference type="ARBA" id="ARBA00009986"/>
    </source>
</evidence>
<proteinExistence type="inferred from homology"/>
<dbReference type="Gene3D" id="3.40.605.10">
    <property type="entry name" value="Aldehyde Dehydrogenase, Chain A, domain 1"/>
    <property type="match status" value="1"/>
</dbReference>
<dbReference type="EC" id="1.2.1.3" evidence="5"/>
<comment type="subunit">
    <text evidence="2">Homotetramer.</text>
</comment>
<keyword evidence="3 7" id="KW-0560">Oxidoreductase</keyword>
<comment type="caution">
    <text evidence="9">The sequence shown here is derived from an EMBL/GenBank/DDBJ whole genome shotgun (WGS) entry which is preliminary data.</text>
</comment>
<dbReference type="InterPro" id="IPR029510">
    <property type="entry name" value="Ald_DH_CS_GLU"/>
</dbReference>